<feature type="chain" id="PRO_5019399211" description="Secreted protein" evidence="2">
    <location>
        <begin position="28"/>
        <end position="94"/>
    </location>
</feature>
<evidence type="ECO:0000256" key="1">
    <source>
        <dbReference type="SAM" id="MobiDB-lite"/>
    </source>
</evidence>
<feature type="signal peptide" evidence="2">
    <location>
        <begin position="1"/>
        <end position="27"/>
    </location>
</feature>
<feature type="compositionally biased region" description="Basic and acidic residues" evidence="1">
    <location>
        <begin position="69"/>
        <end position="94"/>
    </location>
</feature>
<evidence type="ECO:0000313" key="3">
    <source>
        <dbReference type="EMBL" id="RZR73757.1"/>
    </source>
</evidence>
<feature type="region of interest" description="Disordered" evidence="1">
    <location>
        <begin position="24"/>
        <end position="94"/>
    </location>
</feature>
<keyword evidence="2" id="KW-0732">Signal</keyword>
<evidence type="ECO:0000256" key="2">
    <source>
        <dbReference type="SAM" id="SignalP"/>
    </source>
</evidence>
<sequence length="94" mass="9936">MGGGWPPTDRSLAGLLIGARLSAGATAQSQAPYRGPQLGHLQQHTHGGGAYKHSACPQERPSTSHMASHKRDDHSREAAATRGRRPADRIGAHL</sequence>
<organism evidence="3">
    <name type="scientific">Ensete ventricosum</name>
    <name type="common">Abyssinian banana</name>
    <name type="synonym">Musa ensete</name>
    <dbReference type="NCBI Taxonomy" id="4639"/>
    <lineage>
        <taxon>Eukaryota</taxon>
        <taxon>Viridiplantae</taxon>
        <taxon>Streptophyta</taxon>
        <taxon>Embryophyta</taxon>
        <taxon>Tracheophyta</taxon>
        <taxon>Spermatophyta</taxon>
        <taxon>Magnoliopsida</taxon>
        <taxon>Liliopsida</taxon>
        <taxon>Zingiberales</taxon>
        <taxon>Musaceae</taxon>
        <taxon>Ensete</taxon>
    </lineage>
</organism>
<reference evidence="3" key="1">
    <citation type="journal article" date="2018" name="Data Brief">
        <title>Genome sequence data from 17 accessions of Ensete ventricosum, a staple food crop for millions in Ethiopia.</title>
        <authorList>
            <person name="Yemataw Z."/>
            <person name="Muzemil S."/>
            <person name="Ambachew D."/>
            <person name="Tripathi L."/>
            <person name="Tesfaye K."/>
            <person name="Chala A."/>
            <person name="Farbos A."/>
            <person name="O'Neill P."/>
            <person name="Moore K."/>
            <person name="Grant M."/>
            <person name="Studholme D.J."/>
        </authorList>
    </citation>
    <scope>NUCLEOTIDE SEQUENCE [LARGE SCALE GENOMIC DNA]</scope>
    <source>
        <tissue evidence="3">Leaf</tissue>
    </source>
</reference>
<dbReference type="EMBL" id="KV876011">
    <property type="protein sequence ID" value="RZR73757.1"/>
    <property type="molecule type" value="Genomic_DNA"/>
</dbReference>
<accession>A0A445MHL4</accession>
<evidence type="ECO:0008006" key="4">
    <source>
        <dbReference type="Google" id="ProtNLM"/>
    </source>
</evidence>
<proteinExistence type="predicted"/>
<protein>
    <recommendedName>
        <fullName evidence="4">Secreted protein</fullName>
    </recommendedName>
</protein>
<gene>
    <name evidence="3" type="ORF">BHM03_00027941</name>
</gene>
<name>A0A445MHL4_ENSVE</name>
<dbReference type="AlphaFoldDB" id="A0A445MHL4"/>
<dbReference type="Proteomes" id="UP000290560">
    <property type="component" value="Unassembled WGS sequence"/>
</dbReference>
<feature type="compositionally biased region" description="Low complexity" evidence="1">
    <location>
        <begin position="35"/>
        <end position="45"/>
    </location>
</feature>